<sequence>MKRFAPAVVDALLVIIFSALGLISHDESVLAGLPRTAWPFVVGLLVGWGITWVIARGKRFEPVALWPSGIVIWASTLVGGMVLRAVSGQGTAVSFMIVAATVLALFLLGWRAAVRVLR</sequence>
<feature type="transmembrane region" description="Helical" evidence="1">
    <location>
        <begin position="7"/>
        <end position="25"/>
    </location>
</feature>
<evidence type="ECO:0000313" key="3">
    <source>
        <dbReference type="Proteomes" id="UP000798951"/>
    </source>
</evidence>
<keyword evidence="3" id="KW-1185">Reference proteome</keyword>
<evidence type="ECO:0000256" key="1">
    <source>
        <dbReference type="SAM" id="Phobius"/>
    </source>
</evidence>
<dbReference type="Pfam" id="PF11255">
    <property type="entry name" value="DUF3054"/>
    <property type="match status" value="1"/>
</dbReference>
<keyword evidence="1" id="KW-1133">Transmembrane helix</keyword>
<evidence type="ECO:0008006" key="4">
    <source>
        <dbReference type="Google" id="ProtNLM"/>
    </source>
</evidence>
<dbReference type="EMBL" id="VMSD01000001">
    <property type="protein sequence ID" value="KAF0849327.1"/>
    <property type="molecule type" value="Genomic_DNA"/>
</dbReference>
<organism evidence="2 3">
    <name type="scientific">Nocardia caishijiensis</name>
    <dbReference type="NCBI Taxonomy" id="184756"/>
    <lineage>
        <taxon>Bacteria</taxon>
        <taxon>Bacillati</taxon>
        <taxon>Actinomycetota</taxon>
        <taxon>Actinomycetes</taxon>
        <taxon>Mycobacteriales</taxon>
        <taxon>Nocardiaceae</taxon>
        <taxon>Nocardia</taxon>
    </lineage>
</organism>
<dbReference type="Proteomes" id="UP000798951">
    <property type="component" value="Unassembled WGS sequence"/>
</dbReference>
<protein>
    <recommendedName>
        <fullName evidence="4">DUF3054 family protein</fullName>
    </recommendedName>
</protein>
<dbReference type="RefSeq" id="WP_067978374.1">
    <property type="nucleotide sequence ID" value="NZ_VMSD01000001.1"/>
</dbReference>
<dbReference type="InterPro" id="IPR021414">
    <property type="entry name" value="DUF3054"/>
</dbReference>
<accession>A0ABQ6YU41</accession>
<name>A0ABQ6YU41_9NOCA</name>
<keyword evidence="1" id="KW-0472">Membrane</keyword>
<feature type="transmembrane region" description="Helical" evidence="1">
    <location>
        <begin position="37"/>
        <end position="55"/>
    </location>
</feature>
<keyword evidence="1" id="KW-0812">Transmembrane</keyword>
<feature type="transmembrane region" description="Helical" evidence="1">
    <location>
        <begin position="64"/>
        <end position="86"/>
    </location>
</feature>
<comment type="caution">
    <text evidence="2">The sequence shown here is derived from an EMBL/GenBank/DDBJ whole genome shotgun (WGS) entry which is preliminary data.</text>
</comment>
<reference evidence="2 3" key="1">
    <citation type="submission" date="2019-07" db="EMBL/GenBank/DDBJ databases">
        <title>Genomic Encyclopedia of Type Strains, Phase IV (KMG-IV): sequencing the most valuable type-strain genomes for metagenomic binning, comparative biology and taxonomic classification.</title>
        <authorList>
            <person name="Goeker M."/>
        </authorList>
    </citation>
    <scope>NUCLEOTIDE SEQUENCE [LARGE SCALE GENOMIC DNA]</scope>
    <source>
        <strain evidence="2 3">DSM 44831</strain>
    </source>
</reference>
<proteinExistence type="predicted"/>
<gene>
    <name evidence="2" type="ORF">FNL39_101765</name>
</gene>
<evidence type="ECO:0000313" key="2">
    <source>
        <dbReference type="EMBL" id="KAF0849327.1"/>
    </source>
</evidence>
<feature type="transmembrane region" description="Helical" evidence="1">
    <location>
        <begin position="92"/>
        <end position="114"/>
    </location>
</feature>